<dbReference type="Gene3D" id="1.20.1420.20">
    <property type="entry name" value="M75 peptidase, HXXE motif"/>
    <property type="match status" value="1"/>
</dbReference>
<name>A0ABU4RIR1_9HYPH</name>
<evidence type="ECO:0000256" key="3">
    <source>
        <dbReference type="SAM" id="SignalP"/>
    </source>
</evidence>
<evidence type="ECO:0000313" key="6">
    <source>
        <dbReference type="Proteomes" id="UP001274321"/>
    </source>
</evidence>
<keyword evidence="2 3" id="KW-0732">Signal</keyword>
<evidence type="ECO:0000256" key="1">
    <source>
        <dbReference type="ARBA" id="ARBA00004196"/>
    </source>
</evidence>
<dbReference type="RefSeq" id="WP_319842843.1">
    <property type="nucleotide sequence ID" value="NZ_JAXAFJ010000001.1"/>
</dbReference>
<sequence length="341" mass="36240">MRVLLSLLFLCIGLHGASAQDASPAAGKAQVQRIAQDFVGPRYERLHSTMQAQADAWRRFCGAPSQPGVDTLDTAFRDAVLAWSSVNLVRYGPVSEDFRYERIDYWPERRNEVARGLATLLAVQEPVRADGMKARSVAAQGLPVLERLLHEEGAREQLVTGESSGRRCEIGQAVSDNLATIASEIRDGWSALVAQLGTADEAALRQAATRMATDLLTVYQVVGDQKLDGPLGGSAEEARPKAAQYWRSGLSGPSIAASLGAAAELESLVLGPDNEAVRSARDAAEAAAALSGPVMDLVTTNEGGRELLRLRNAVRLARDQASLAVPPALGVSVGFNSLDGD</sequence>
<accession>A0ABU4RIR1</accession>
<keyword evidence="6" id="KW-1185">Reference proteome</keyword>
<reference evidence="5 6" key="1">
    <citation type="submission" date="2023-11" db="EMBL/GenBank/DDBJ databases">
        <authorList>
            <person name="Bao R."/>
        </authorList>
    </citation>
    <scope>NUCLEOTIDE SEQUENCE [LARGE SCALE GENOMIC DNA]</scope>
    <source>
        <strain evidence="5 6">PJ23</strain>
    </source>
</reference>
<evidence type="ECO:0000313" key="5">
    <source>
        <dbReference type="EMBL" id="MDX6804726.1"/>
    </source>
</evidence>
<dbReference type="InterPro" id="IPR034984">
    <property type="entry name" value="Imelysin-like_IPPA"/>
</dbReference>
<organism evidence="5 6">
    <name type="scientific">Terrihabitans rhizophilus</name>
    <dbReference type="NCBI Taxonomy" id="3092662"/>
    <lineage>
        <taxon>Bacteria</taxon>
        <taxon>Pseudomonadati</taxon>
        <taxon>Pseudomonadota</taxon>
        <taxon>Alphaproteobacteria</taxon>
        <taxon>Hyphomicrobiales</taxon>
        <taxon>Terrihabitans</taxon>
    </lineage>
</organism>
<feature type="chain" id="PRO_5045096868" evidence="3">
    <location>
        <begin position="20"/>
        <end position="341"/>
    </location>
</feature>
<protein>
    <submittedName>
        <fullName evidence="5">Imelysin family protein</fullName>
    </submittedName>
</protein>
<feature type="domain" description="Imelysin-like" evidence="4">
    <location>
        <begin position="41"/>
        <end position="308"/>
    </location>
</feature>
<dbReference type="CDD" id="cd14659">
    <property type="entry name" value="Imelysin-like_IPPA"/>
    <property type="match status" value="1"/>
</dbReference>
<dbReference type="InterPro" id="IPR038352">
    <property type="entry name" value="Imelysin_sf"/>
</dbReference>
<dbReference type="Pfam" id="PF09375">
    <property type="entry name" value="Peptidase_M75"/>
    <property type="match status" value="1"/>
</dbReference>
<dbReference type="Proteomes" id="UP001274321">
    <property type="component" value="Unassembled WGS sequence"/>
</dbReference>
<feature type="signal peptide" evidence="3">
    <location>
        <begin position="1"/>
        <end position="19"/>
    </location>
</feature>
<dbReference type="EMBL" id="JAXAFJ010000001">
    <property type="protein sequence ID" value="MDX6804726.1"/>
    <property type="molecule type" value="Genomic_DNA"/>
</dbReference>
<comment type="subcellular location">
    <subcellularLocation>
        <location evidence="1">Cell envelope</location>
    </subcellularLocation>
</comment>
<dbReference type="InterPro" id="IPR018976">
    <property type="entry name" value="Imelysin-like"/>
</dbReference>
<gene>
    <name evidence="5" type="ORF">SCD90_01505</name>
</gene>
<proteinExistence type="predicted"/>
<evidence type="ECO:0000256" key="2">
    <source>
        <dbReference type="ARBA" id="ARBA00022729"/>
    </source>
</evidence>
<comment type="caution">
    <text evidence="5">The sequence shown here is derived from an EMBL/GenBank/DDBJ whole genome shotgun (WGS) entry which is preliminary data.</text>
</comment>
<evidence type="ECO:0000259" key="4">
    <source>
        <dbReference type="Pfam" id="PF09375"/>
    </source>
</evidence>